<dbReference type="GO" id="GO:0032153">
    <property type="term" value="C:cell division site"/>
    <property type="evidence" value="ECO:0007669"/>
    <property type="project" value="TreeGrafter"/>
</dbReference>
<feature type="region of interest" description="Disordered" evidence="4">
    <location>
        <begin position="232"/>
        <end position="253"/>
    </location>
</feature>
<evidence type="ECO:0000313" key="7">
    <source>
        <dbReference type="Proteomes" id="UP000199607"/>
    </source>
</evidence>
<dbReference type="GO" id="GO:0005737">
    <property type="term" value="C:cytoplasm"/>
    <property type="evidence" value="ECO:0007669"/>
    <property type="project" value="TreeGrafter"/>
</dbReference>
<dbReference type="PRINTS" id="PR00423">
    <property type="entry name" value="CELLDVISFTSZ"/>
</dbReference>
<dbReference type="STRING" id="553466.SAMN04487950_2208"/>
<dbReference type="Gene3D" id="3.30.1330.20">
    <property type="entry name" value="Tubulin/FtsZ, C-terminal domain"/>
    <property type="match status" value="1"/>
</dbReference>
<dbReference type="GO" id="GO:0051301">
    <property type="term" value="P:cell division"/>
    <property type="evidence" value="ECO:0007669"/>
    <property type="project" value="TreeGrafter"/>
</dbReference>
<evidence type="ECO:0000256" key="1">
    <source>
        <dbReference type="ARBA" id="ARBA00022490"/>
    </source>
</evidence>
<reference evidence="7" key="1">
    <citation type="submission" date="2016-10" db="EMBL/GenBank/DDBJ databases">
        <authorList>
            <person name="Varghese N."/>
            <person name="Submissions S."/>
        </authorList>
    </citation>
    <scope>NUCLEOTIDE SEQUENCE [LARGE SCALE GENOMIC DNA]</scope>
    <source>
        <strain evidence="7">CGMCC 1.7738</strain>
    </source>
</reference>
<dbReference type="RefSeq" id="WP_089869303.1">
    <property type="nucleotide sequence ID" value="NZ_FOTC01000002.1"/>
</dbReference>
<feature type="region of interest" description="Disordered" evidence="4">
    <location>
        <begin position="435"/>
        <end position="462"/>
    </location>
</feature>
<dbReference type="Gene3D" id="3.40.50.1440">
    <property type="entry name" value="Tubulin/FtsZ, GTPase domain"/>
    <property type="match status" value="1"/>
</dbReference>
<dbReference type="InterPro" id="IPR045061">
    <property type="entry name" value="FtsZ/CetZ"/>
</dbReference>
<dbReference type="InterPro" id="IPR036525">
    <property type="entry name" value="Tubulin/FtsZ_GTPase_sf"/>
</dbReference>
<gene>
    <name evidence="6" type="ORF">SAMN04487950_2208</name>
</gene>
<feature type="domain" description="Tubulin/FtsZ GTPase" evidence="5">
    <location>
        <begin position="29"/>
        <end position="223"/>
    </location>
</feature>
<dbReference type="InterPro" id="IPR048737">
    <property type="entry name" value="CetZ_C"/>
</dbReference>
<dbReference type="GO" id="GO:0005525">
    <property type="term" value="F:GTP binding"/>
    <property type="evidence" value="ECO:0007669"/>
    <property type="project" value="UniProtKB-KW"/>
</dbReference>
<dbReference type="SUPFAM" id="SSF52490">
    <property type="entry name" value="Tubulin nucleotide-binding domain-like"/>
    <property type="match status" value="1"/>
</dbReference>
<evidence type="ECO:0000259" key="5">
    <source>
        <dbReference type="SMART" id="SM00864"/>
    </source>
</evidence>
<dbReference type="AlphaFoldDB" id="A0A1I4EJX8"/>
<dbReference type="PANTHER" id="PTHR30314">
    <property type="entry name" value="CELL DIVISION PROTEIN FTSZ-RELATED"/>
    <property type="match status" value="1"/>
</dbReference>
<evidence type="ECO:0000313" key="6">
    <source>
        <dbReference type="EMBL" id="SFL05579.1"/>
    </source>
</evidence>
<evidence type="ECO:0000256" key="2">
    <source>
        <dbReference type="ARBA" id="ARBA00022741"/>
    </source>
</evidence>
<evidence type="ECO:0000256" key="4">
    <source>
        <dbReference type="SAM" id="MobiDB-lite"/>
    </source>
</evidence>
<keyword evidence="2" id="KW-0547">Nucleotide-binding</keyword>
<name>A0A1I4EJX8_9EURY</name>
<keyword evidence="7" id="KW-1185">Reference proteome</keyword>
<feature type="compositionally biased region" description="Polar residues" evidence="4">
    <location>
        <begin position="338"/>
        <end position="361"/>
    </location>
</feature>
<organism evidence="6 7">
    <name type="scientific">Halogranum rubrum</name>
    <dbReference type="NCBI Taxonomy" id="553466"/>
    <lineage>
        <taxon>Archaea</taxon>
        <taxon>Methanobacteriati</taxon>
        <taxon>Methanobacteriota</taxon>
        <taxon>Stenosarchaea group</taxon>
        <taxon>Halobacteria</taxon>
        <taxon>Halobacteriales</taxon>
        <taxon>Haloferacaceae</taxon>
    </lineage>
</organism>
<accession>A0A1I4EJX8</accession>
<dbReference type="PANTHER" id="PTHR30314:SF10">
    <property type="entry name" value="TUBULIN-LIKE PROTEIN CETZ"/>
    <property type="match status" value="1"/>
</dbReference>
<feature type="compositionally biased region" description="Basic and acidic residues" evidence="4">
    <location>
        <begin position="451"/>
        <end position="462"/>
    </location>
</feature>
<dbReference type="GO" id="GO:0003924">
    <property type="term" value="F:GTPase activity"/>
    <property type="evidence" value="ECO:0007669"/>
    <property type="project" value="InterPro"/>
</dbReference>
<dbReference type="EMBL" id="FOTC01000002">
    <property type="protein sequence ID" value="SFL05579.1"/>
    <property type="molecule type" value="Genomic_DNA"/>
</dbReference>
<dbReference type="Pfam" id="PF00091">
    <property type="entry name" value="Tubulin"/>
    <property type="match status" value="1"/>
</dbReference>
<feature type="region of interest" description="Disordered" evidence="4">
    <location>
        <begin position="321"/>
        <end position="384"/>
    </location>
</feature>
<evidence type="ECO:0000256" key="3">
    <source>
        <dbReference type="ARBA" id="ARBA00023134"/>
    </source>
</evidence>
<keyword evidence="3" id="KW-0342">GTP-binding</keyword>
<sequence length="462" mass="48523">MYKESTFEVGGKYSSAFFPSVSTEATRLQLALIGVGRIGGAIVDTVTSCDRLLGGGLVAGSVAVDTAPADLASLRAVPRSNRVAIGGAYPCRDGVDGDNEFGASIATEDIDAILAGVDGIPSHHADAFLVVAALGGGTGGGGAPVVARELRRLFSRPVYGLGVLPSRDTDTATAQRTVRSLVTFVREVDNLLLVDGTNGRRHADVSELAHQIAAVFGSAGATEVDEAIETNESYESHTGGESYEFDGDSEIPARADDGDSLPVDSDPVGLESVLEAGGVSLLGHAAATSPQRGLIERVWNPTAQTPKPDDEETLRLVQAAAHGGIRTGRRTQTQNRNSADTATESPPVPQAQSAWVVTTGLQQQESQESEGSRESPGTLVDERSRRWLCDETNVRTVGGRRVTATDGSHSVTLLLAGVRDAPRLTDLWERAVHEGCGDPCDDPTRTSPETATERDKAFEPLF</sequence>
<dbReference type="SMART" id="SM00864">
    <property type="entry name" value="Tubulin"/>
    <property type="match status" value="1"/>
</dbReference>
<keyword evidence="1" id="KW-0963">Cytoplasm</keyword>
<protein>
    <submittedName>
        <fullName evidence="6">Tubulin/FtsZ family, GTPase domain</fullName>
    </submittedName>
</protein>
<proteinExistence type="predicted"/>
<dbReference type="InterPro" id="IPR037103">
    <property type="entry name" value="Tubulin/FtsZ-like_C"/>
</dbReference>
<dbReference type="Proteomes" id="UP000199607">
    <property type="component" value="Unassembled WGS sequence"/>
</dbReference>
<dbReference type="Pfam" id="PF21011">
    <property type="entry name" value="CetZ_C"/>
    <property type="match status" value="1"/>
</dbReference>
<dbReference type="InterPro" id="IPR003008">
    <property type="entry name" value="Tubulin_FtsZ_GTPase"/>
</dbReference>